<accession>A0ABM8DJR2</accession>
<protein>
    <submittedName>
        <fullName evidence="1">Uncharacterized protein</fullName>
    </submittedName>
</protein>
<organism evidence="1 2">
    <name type="scientific">Candidatus Borrelia fainii</name>
    <dbReference type="NCBI Taxonomy" id="2518322"/>
    <lineage>
        <taxon>Bacteria</taxon>
        <taxon>Pseudomonadati</taxon>
        <taxon>Spirochaetota</taxon>
        <taxon>Spirochaetia</taxon>
        <taxon>Spirochaetales</taxon>
        <taxon>Borreliaceae</taxon>
        <taxon>Borrelia</taxon>
    </lineage>
</organism>
<proteinExistence type="predicted"/>
<keyword evidence="2" id="KW-1185">Reference proteome</keyword>
<evidence type="ECO:0000313" key="1">
    <source>
        <dbReference type="EMBL" id="BDU62771.1"/>
    </source>
</evidence>
<dbReference type="Proteomes" id="UP001317516">
    <property type="component" value="Chromosome"/>
</dbReference>
<gene>
    <name evidence="1" type="ORF">BOFE_03110</name>
</gene>
<evidence type="ECO:0000313" key="2">
    <source>
        <dbReference type="Proteomes" id="UP001317516"/>
    </source>
</evidence>
<dbReference type="EMBL" id="AP027070">
    <property type="protein sequence ID" value="BDU62771.1"/>
    <property type="molecule type" value="Genomic_DNA"/>
</dbReference>
<sequence>MILISFNLNGETLSKSIKLPLSTKELLISIFYSGNRSFNENMNRNFSLVLLDLKPVYSSLVSAFMLNGRSIITVEGLQNTAFYETLVKVLLESDFGFCTNCFSSNALLFYYLLKRKVIIRADILGYYNTLKCNCLDVNTFLDIYLRLEELERKGEV</sequence>
<reference evidence="1 2" key="1">
    <citation type="submission" date="2022-11" db="EMBL/GenBank/DDBJ databases">
        <title>Genome sequence of clinical isolate of the human pathogenic Borrelia fainii.</title>
        <authorList>
            <person name="Itokawa K."/>
            <person name="Sato K."/>
            <person name="Qiu Y."/>
        </authorList>
    </citation>
    <scope>NUCLEOTIDE SEQUENCE [LARGE SCALE GENOMIC DNA]</scope>
    <source>
        <strain evidence="1 2">Qtaro</strain>
    </source>
</reference>
<name>A0ABM8DJR2_9SPIR</name>
<dbReference type="RefSeq" id="WP_281861117.1">
    <property type="nucleotide sequence ID" value="NZ_AP027070.1"/>
</dbReference>